<dbReference type="GeneID" id="18932003"/>
<dbReference type="GO" id="GO:0007064">
    <property type="term" value="P:mitotic sister chromatid cohesion"/>
    <property type="evidence" value="ECO:0007669"/>
    <property type="project" value="TreeGrafter"/>
</dbReference>
<dbReference type="RefSeq" id="XP_007410970.1">
    <property type="nucleotide sequence ID" value="XM_007410908.1"/>
</dbReference>
<dbReference type="VEuPathDB" id="FungiDB:MELLADRAFT_72042"/>
<dbReference type="GO" id="GO:0000785">
    <property type="term" value="C:chromatin"/>
    <property type="evidence" value="ECO:0007669"/>
    <property type="project" value="TreeGrafter"/>
</dbReference>
<proteinExistence type="predicted"/>
<dbReference type="STRING" id="747676.F4RP50"/>
<evidence type="ECO:0000313" key="4">
    <source>
        <dbReference type="Proteomes" id="UP000001072"/>
    </source>
</evidence>
<dbReference type="Pfam" id="PF13880">
    <property type="entry name" value="Acetyltransf_13"/>
    <property type="match status" value="1"/>
</dbReference>
<protein>
    <recommendedName>
        <fullName evidence="2">N-acetyltransferase ESCO acetyl-transferase domain-containing protein</fullName>
    </recommendedName>
</protein>
<dbReference type="GO" id="GO:0061733">
    <property type="term" value="F:protein-lysine-acetyltransferase activity"/>
    <property type="evidence" value="ECO:0007669"/>
    <property type="project" value="TreeGrafter"/>
</dbReference>
<dbReference type="InterPro" id="IPR028009">
    <property type="entry name" value="ESCO_Acetyltransf_dom"/>
</dbReference>
<dbReference type="EMBL" id="GL883111">
    <property type="protein sequence ID" value="EGG05914.1"/>
    <property type="molecule type" value="Genomic_DNA"/>
</dbReference>
<dbReference type="OrthoDB" id="428854at2759"/>
<sequence>MYLYLGESNETQKRKKEGIESQKKKTKRTKSLIVRSVCIAKRIERAYKIIKDDDQVKIDNLANGKGKEKDTELIKFVDQETTTIYCSPEPHQALIGIHRIWTSPQFRNFGLAKRLMNVLSETFIYNLKITNRLDRLRLIGFSQPSESGMNFAKKWFEDDCFSLFVD</sequence>
<reference evidence="4" key="1">
    <citation type="journal article" date="2011" name="Proc. Natl. Acad. Sci. U.S.A.">
        <title>Obligate biotrophy features unraveled by the genomic analysis of rust fungi.</title>
        <authorList>
            <person name="Duplessis S."/>
            <person name="Cuomo C.A."/>
            <person name="Lin Y.-C."/>
            <person name="Aerts A."/>
            <person name="Tisserant E."/>
            <person name="Veneault-Fourrey C."/>
            <person name="Joly D.L."/>
            <person name="Hacquard S."/>
            <person name="Amselem J."/>
            <person name="Cantarel B.L."/>
            <person name="Chiu R."/>
            <person name="Coutinho P.M."/>
            <person name="Feau N."/>
            <person name="Field M."/>
            <person name="Frey P."/>
            <person name="Gelhaye E."/>
            <person name="Goldberg J."/>
            <person name="Grabherr M.G."/>
            <person name="Kodira C.D."/>
            <person name="Kohler A."/>
            <person name="Kuees U."/>
            <person name="Lindquist E.A."/>
            <person name="Lucas S.M."/>
            <person name="Mago R."/>
            <person name="Mauceli E."/>
            <person name="Morin E."/>
            <person name="Murat C."/>
            <person name="Pangilinan J.L."/>
            <person name="Park R."/>
            <person name="Pearson M."/>
            <person name="Quesneville H."/>
            <person name="Rouhier N."/>
            <person name="Sakthikumar S."/>
            <person name="Salamov A.A."/>
            <person name="Schmutz J."/>
            <person name="Selles B."/>
            <person name="Shapiro H."/>
            <person name="Tanguay P."/>
            <person name="Tuskan G.A."/>
            <person name="Henrissat B."/>
            <person name="Van de Peer Y."/>
            <person name="Rouze P."/>
            <person name="Ellis J.G."/>
            <person name="Dodds P.N."/>
            <person name="Schein J.E."/>
            <person name="Zhong S."/>
            <person name="Hamelin R.C."/>
            <person name="Grigoriev I.V."/>
            <person name="Szabo L.J."/>
            <person name="Martin F."/>
        </authorList>
    </citation>
    <scope>NUCLEOTIDE SEQUENCE [LARGE SCALE GENOMIC DNA]</scope>
    <source>
        <strain evidence="4">98AG31 / pathotype 3-4-7</strain>
    </source>
</reference>
<dbReference type="PANTHER" id="PTHR45884:SF2">
    <property type="entry name" value="N-ACETYLTRANSFERASE ECO"/>
    <property type="match status" value="1"/>
</dbReference>
<keyword evidence="4" id="KW-1185">Reference proteome</keyword>
<dbReference type="KEGG" id="mlr:MELLADRAFT_72042"/>
<evidence type="ECO:0000259" key="2">
    <source>
        <dbReference type="Pfam" id="PF13880"/>
    </source>
</evidence>
<dbReference type="PANTHER" id="PTHR45884">
    <property type="entry name" value="N-ACETYLTRANSFERASE ECO"/>
    <property type="match status" value="1"/>
</dbReference>
<evidence type="ECO:0000256" key="1">
    <source>
        <dbReference type="SAM" id="MobiDB-lite"/>
    </source>
</evidence>
<dbReference type="HOGENOM" id="CLU_1603100_0_0_1"/>
<evidence type="ECO:0000313" key="3">
    <source>
        <dbReference type="EMBL" id="EGG05914.1"/>
    </source>
</evidence>
<feature type="domain" description="N-acetyltransferase ESCO acetyl-transferase" evidence="2">
    <location>
        <begin position="91"/>
        <end position="163"/>
    </location>
</feature>
<dbReference type="GO" id="GO:0005634">
    <property type="term" value="C:nucleus"/>
    <property type="evidence" value="ECO:0007669"/>
    <property type="project" value="TreeGrafter"/>
</dbReference>
<dbReference type="InParanoid" id="F4RP50"/>
<name>F4RP50_MELLP</name>
<organism evidence="4">
    <name type="scientific">Melampsora larici-populina (strain 98AG31 / pathotype 3-4-7)</name>
    <name type="common">Poplar leaf rust fungus</name>
    <dbReference type="NCBI Taxonomy" id="747676"/>
    <lineage>
        <taxon>Eukaryota</taxon>
        <taxon>Fungi</taxon>
        <taxon>Dikarya</taxon>
        <taxon>Basidiomycota</taxon>
        <taxon>Pucciniomycotina</taxon>
        <taxon>Pucciniomycetes</taxon>
        <taxon>Pucciniales</taxon>
        <taxon>Melampsoraceae</taxon>
        <taxon>Melampsora</taxon>
    </lineage>
</organism>
<gene>
    <name evidence="3" type="ORF">MELLADRAFT_72042</name>
</gene>
<dbReference type="Proteomes" id="UP000001072">
    <property type="component" value="Unassembled WGS sequence"/>
</dbReference>
<dbReference type="AlphaFoldDB" id="F4RP50"/>
<accession>F4RP50</accession>
<feature type="region of interest" description="Disordered" evidence="1">
    <location>
        <begin position="1"/>
        <end position="23"/>
    </location>
</feature>